<organism evidence="2 3">
    <name type="scientific">Alteromonas aestuariivivens</name>
    <dbReference type="NCBI Taxonomy" id="1938339"/>
    <lineage>
        <taxon>Bacteria</taxon>
        <taxon>Pseudomonadati</taxon>
        <taxon>Pseudomonadota</taxon>
        <taxon>Gammaproteobacteria</taxon>
        <taxon>Alteromonadales</taxon>
        <taxon>Alteromonadaceae</taxon>
        <taxon>Alteromonas/Salinimonas group</taxon>
        <taxon>Alteromonas</taxon>
    </lineage>
</organism>
<dbReference type="Pfam" id="PF06439">
    <property type="entry name" value="3keto-disac_hyd"/>
    <property type="match status" value="1"/>
</dbReference>
<dbReference type="Proteomes" id="UP000256561">
    <property type="component" value="Unassembled WGS sequence"/>
</dbReference>
<dbReference type="OrthoDB" id="259356at2"/>
<reference evidence="3" key="1">
    <citation type="submission" date="2018-08" db="EMBL/GenBank/DDBJ databases">
        <authorList>
            <person name="Zhang J."/>
            <person name="Du Z.-J."/>
        </authorList>
    </citation>
    <scope>NUCLEOTIDE SEQUENCE [LARGE SCALE GENOMIC DNA]</scope>
    <source>
        <strain evidence="3">KCTC 52655</strain>
    </source>
</reference>
<gene>
    <name evidence="2" type="ORF">DXV75_02610</name>
</gene>
<evidence type="ECO:0000313" key="3">
    <source>
        <dbReference type="Proteomes" id="UP000256561"/>
    </source>
</evidence>
<keyword evidence="3" id="KW-1185">Reference proteome</keyword>
<comment type="caution">
    <text evidence="2">The sequence shown here is derived from an EMBL/GenBank/DDBJ whole genome shotgun (WGS) entry which is preliminary data.</text>
</comment>
<dbReference type="InterPro" id="IPR010496">
    <property type="entry name" value="AL/BT2_dom"/>
</dbReference>
<sequence length="289" mass="32466">MRRSLLHFRACWSACLPFCSFSKRSRLAWLVVALPLATQGADWQPLFNGCDLEGWDAILIKHHQADDSAENYFKVENGAIHVYAGKENGSAQPFAALVSKQSFSHYHLSLEYRWGVAKFQPRVELLRDAGLLYHVHGQGRPAWPLSVESQIQEGETGDTYTIGTQVSAWLDPGSHTPAANGQVAHYSYLPHAVEQRWIATGVAGKILRIRHNQPSEVSGWNRLEIIVEGDRAIHRVNGITVMQIADFRRWDDSTQQWAPLTSGKLLLQAEGAEVFYRNIRIRSLPTSGQ</sequence>
<dbReference type="Gene3D" id="2.60.120.560">
    <property type="entry name" value="Exo-inulinase, domain 1"/>
    <property type="match status" value="1"/>
</dbReference>
<evidence type="ECO:0000259" key="1">
    <source>
        <dbReference type="Pfam" id="PF06439"/>
    </source>
</evidence>
<dbReference type="GO" id="GO:0016787">
    <property type="term" value="F:hydrolase activity"/>
    <property type="evidence" value="ECO:0007669"/>
    <property type="project" value="InterPro"/>
</dbReference>
<accession>A0A3D8MGL4</accession>
<dbReference type="AlphaFoldDB" id="A0A3D8MGL4"/>
<proteinExistence type="predicted"/>
<feature type="domain" description="3-keto-alpha-glucoside-1,2-lyase/3-keto-2-hydroxy-glucal hydratase" evidence="1">
    <location>
        <begin position="42"/>
        <end position="282"/>
    </location>
</feature>
<protein>
    <submittedName>
        <fullName evidence="2">DUF1080 domain-containing protein</fullName>
    </submittedName>
</protein>
<name>A0A3D8MGL4_9ALTE</name>
<dbReference type="EMBL" id="QRHA01000001">
    <property type="protein sequence ID" value="RDV29358.1"/>
    <property type="molecule type" value="Genomic_DNA"/>
</dbReference>
<evidence type="ECO:0000313" key="2">
    <source>
        <dbReference type="EMBL" id="RDV29358.1"/>
    </source>
</evidence>